<evidence type="ECO:0000256" key="1">
    <source>
        <dbReference type="ARBA" id="ARBA00000022"/>
    </source>
</evidence>
<evidence type="ECO:0000259" key="3">
    <source>
        <dbReference type="Pfam" id="PF08719"/>
    </source>
</evidence>
<dbReference type="InterPro" id="IPR012816">
    <property type="entry name" value="NADAR"/>
</dbReference>
<dbReference type="SUPFAM" id="SSF143990">
    <property type="entry name" value="YbiA-like"/>
    <property type="match status" value="1"/>
</dbReference>
<dbReference type="RefSeq" id="WP_147134528.1">
    <property type="nucleotide sequence ID" value="NZ_BAABIJ010000001.1"/>
</dbReference>
<sequence>MYIEPEAFAAGRAGAPGAAPITESPHGRHELARRWRAGERFRFVHFWGAASGADHEVGRRCLSQWSPAEFTTEGHRFPTAEHYMMWRKAVVFGDHATADRVLSASHPGEAKRLGRQVSGFDPREWERVRESVVFAGNHAKFTAHPRMRAYLAATRARVLVEASPVDTVWGIGLSADDPAAADPTRWRGDNLLGFVLMRVRAALAAE</sequence>
<dbReference type="Gene3D" id="1.10.357.40">
    <property type="entry name" value="YbiA-like"/>
    <property type="match status" value="1"/>
</dbReference>
<dbReference type="AlphaFoldDB" id="A0A562VCQ1"/>
<comment type="caution">
    <text evidence="4">The sequence shown here is derived from an EMBL/GenBank/DDBJ whole genome shotgun (WGS) entry which is preliminary data.</text>
</comment>
<evidence type="ECO:0000313" key="5">
    <source>
        <dbReference type="Proteomes" id="UP000321617"/>
    </source>
</evidence>
<comment type="catalytic activity">
    <reaction evidence="1">
        <text>5-amino-6-(5-phospho-D-ribosylamino)uracil + H2O = 5,6-diaminouracil + D-ribose 5-phosphate</text>
        <dbReference type="Rhea" id="RHEA:55020"/>
        <dbReference type="ChEBI" id="CHEBI:15377"/>
        <dbReference type="ChEBI" id="CHEBI:46252"/>
        <dbReference type="ChEBI" id="CHEBI:58453"/>
        <dbReference type="ChEBI" id="CHEBI:78346"/>
    </reaction>
</comment>
<comment type="catalytic activity">
    <reaction evidence="2">
        <text>2,5-diamino-6-hydroxy-4-(5-phosphoribosylamino)-pyrimidine + H2O = 2,5,6-triamino-4-hydroxypyrimidine + D-ribose 5-phosphate</text>
        <dbReference type="Rhea" id="RHEA:23436"/>
        <dbReference type="ChEBI" id="CHEBI:15377"/>
        <dbReference type="ChEBI" id="CHEBI:58614"/>
        <dbReference type="ChEBI" id="CHEBI:78346"/>
        <dbReference type="ChEBI" id="CHEBI:137796"/>
    </reaction>
</comment>
<gene>
    <name evidence="4" type="ORF">LX16_1302</name>
</gene>
<keyword evidence="5" id="KW-1185">Reference proteome</keyword>
<evidence type="ECO:0000256" key="2">
    <source>
        <dbReference type="ARBA" id="ARBA00000751"/>
    </source>
</evidence>
<dbReference type="NCBIfam" id="TIGR02464">
    <property type="entry name" value="ribofla_fusion"/>
    <property type="match status" value="1"/>
</dbReference>
<dbReference type="Proteomes" id="UP000321617">
    <property type="component" value="Unassembled WGS sequence"/>
</dbReference>
<dbReference type="InterPro" id="IPR037238">
    <property type="entry name" value="YbiA-like_sf"/>
</dbReference>
<protein>
    <recommendedName>
        <fullName evidence="3">NADAR domain-containing protein</fullName>
    </recommendedName>
</protein>
<name>A0A562VCQ1_9ACTN</name>
<accession>A0A562VCQ1</accession>
<evidence type="ECO:0000313" key="4">
    <source>
        <dbReference type="EMBL" id="TWJ15591.1"/>
    </source>
</evidence>
<proteinExistence type="predicted"/>
<dbReference type="EMBL" id="VLLL01000005">
    <property type="protein sequence ID" value="TWJ15591.1"/>
    <property type="molecule type" value="Genomic_DNA"/>
</dbReference>
<feature type="domain" description="NADAR" evidence="3">
    <location>
        <begin position="57"/>
        <end position="203"/>
    </location>
</feature>
<dbReference type="OrthoDB" id="67297at2"/>
<organism evidence="4 5">
    <name type="scientific">Stackebrandtia albiflava</name>
    <dbReference type="NCBI Taxonomy" id="406432"/>
    <lineage>
        <taxon>Bacteria</taxon>
        <taxon>Bacillati</taxon>
        <taxon>Actinomycetota</taxon>
        <taxon>Actinomycetes</taxon>
        <taxon>Glycomycetales</taxon>
        <taxon>Glycomycetaceae</taxon>
        <taxon>Stackebrandtia</taxon>
    </lineage>
</organism>
<dbReference type="Pfam" id="PF08719">
    <property type="entry name" value="NADAR"/>
    <property type="match status" value="1"/>
</dbReference>
<dbReference type="CDD" id="cd15457">
    <property type="entry name" value="NADAR"/>
    <property type="match status" value="1"/>
</dbReference>
<reference evidence="4 5" key="1">
    <citation type="journal article" date="2013" name="Stand. Genomic Sci.">
        <title>Genomic Encyclopedia of Type Strains, Phase I: The one thousand microbial genomes (KMG-I) project.</title>
        <authorList>
            <person name="Kyrpides N.C."/>
            <person name="Woyke T."/>
            <person name="Eisen J.A."/>
            <person name="Garrity G."/>
            <person name="Lilburn T.G."/>
            <person name="Beck B.J."/>
            <person name="Whitman W.B."/>
            <person name="Hugenholtz P."/>
            <person name="Klenk H.P."/>
        </authorList>
    </citation>
    <scope>NUCLEOTIDE SEQUENCE [LARGE SCALE GENOMIC DNA]</scope>
    <source>
        <strain evidence="4 5">DSM 45044</strain>
    </source>
</reference>